<protein>
    <submittedName>
        <fullName evidence="8">Diphthine synthase</fullName>
    </submittedName>
</protein>
<dbReference type="GO" id="GO:0004164">
    <property type="term" value="F:diphthine synthase activity"/>
    <property type="evidence" value="ECO:0007669"/>
    <property type="project" value="InterPro"/>
</dbReference>
<evidence type="ECO:0000256" key="4">
    <source>
        <dbReference type="ARBA" id="ARBA00022679"/>
    </source>
</evidence>
<feature type="domain" description="Tetrapyrrole methylase" evidence="7">
    <location>
        <begin position="12"/>
        <end position="186"/>
    </location>
</feature>
<dbReference type="PIRSF" id="PIRSF036432">
    <property type="entry name" value="Diphthine_synth"/>
    <property type="match status" value="1"/>
</dbReference>
<dbReference type="Pfam" id="PF00590">
    <property type="entry name" value="TP_methylase"/>
    <property type="match status" value="1"/>
</dbReference>
<feature type="binding site" evidence="6">
    <location>
        <position position="20"/>
    </location>
    <ligand>
        <name>S-adenosyl-L-methionine</name>
        <dbReference type="ChEBI" id="CHEBI:59789"/>
    </ligand>
</feature>
<accession>A0A2D6LNT0</accession>
<comment type="similarity">
    <text evidence="2">Belongs to the diphthine synthase family.</text>
</comment>
<dbReference type="InterPro" id="IPR004551">
    <property type="entry name" value="Dphthn_synthase"/>
</dbReference>
<name>A0A2D6LNT0_9ARCH</name>
<keyword evidence="4" id="KW-0808">Transferase</keyword>
<evidence type="ECO:0000256" key="1">
    <source>
        <dbReference type="ARBA" id="ARBA00005156"/>
    </source>
</evidence>
<evidence type="ECO:0000313" key="8">
    <source>
        <dbReference type="EMBL" id="MAG17851.1"/>
    </source>
</evidence>
<evidence type="ECO:0000313" key="9">
    <source>
        <dbReference type="Proteomes" id="UP000226712"/>
    </source>
</evidence>
<evidence type="ECO:0000256" key="3">
    <source>
        <dbReference type="ARBA" id="ARBA00022603"/>
    </source>
</evidence>
<dbReference type="PANTHER" id="PTHR10882">
    <property type="entry name" value="DIPHTHINE SYNTHASE"/>
    <property type="match status" value="1"/>
</dbReference>
<keyword evidence="3" id="KW-0489">Methyltransferase</keyword>
<dbReference type="Gene3D" id="3.40.1010.10">
    <property type="entry name" value="Cobalt-precorrin-4 Transmethylase, Domain 1"/>
    <property type="match status" value="1"/>
</dbReference>
<dbReference type="EMBL" id="NZBD01000001">
    <property type="protein sequence ID" value="MAG17851.1"/>
    <property type="molecule type" value="Genomic_DNA"/>
</dbReference>
<dbReference type="Proteomes" id="UP000226712">
    <property type="component" value="Unassembled WGS sequence"/>
</dbReference>
<comment type="pathway">
    <text evidence="1">Protein modification; peptidyl-diphthamide biosynthesis.</text>
</comment>
<dbReference type="Gene3D" id="3.30.950.10">
    <property type="entry name" value="Methyltransferase, Cobalt-precorrin-4 Transmethylase, Domain 2"/>
    <property type="match status" value="1"/>
</dbReference>
<keyword evidence="5 6" id="KW-0949">S-adenosyl-L-methionine</keyword>
<sequence>MLINLFKNTSYMLYLIGIGLKPKHITSEALESLKECEKAYLEVYTSQYSEGSKEELEGFIGKALTELSRKEVEEEFQQILEEAKNKKIALCVYGNPMNATTHLQIILDAQKSGVKTKLVPGLSIFEFVGFTGLERYKFGKTTSIVFHEQEYEPESFYDTILENKEKGLHTLCLLDIKKDQDKMMNIGHALSLLEGIEIKREKNVLGESIFVGLAGVSGEKQQVKAGSIQDLKKFNFSQYPQSVIVCGKLNEKEIEGLNTLSDLK</sequence>
<reference evidence="9" key="1">
    <citation type="submission" date="2017-09" db="EMBL/GenBank/DDBJ databases">
        <title>The Reconstruction of 2,631 Draft Metagenome-Assembled Genomes from the Global Oceans.</title>
        <authorList>
            <person name="Tully B.J."/>
            <person name="Graham E.D."/>
            <person name="Heidelberg J.F."/>
        </authorList>
    </citation>
    <scope>NUCLEOTIDE SEQUENCE [LARGE SCALE GENOMIC DNA]</scope>
</reference>
<dbReference type="CDD" id="cd11647">
    <property type="entry name" value="DHP5_DphB"/>
    <property type="match status" value="1"/>
</dbReference>
<evidence type="ECO:0000256" key="6">
    <source>
        <dbReference type="PIRSR" id="PIRSR036432-1"/>
    </source>
</evidence>
<dbReference type="InterPro" id="IPR000878">
    <property type="entry name" value="4pyrrol_Mease"/>
</dbReference>
<proteinExistence type="inferred from homology"/>
<dbReference type="AlphaFoldDB" id="A0A2D6LNT0"/>
<organism evidence="8 9">
    <name type="scientific">Candidatus Iainarchaeum sp</name>
    <dbReference type="NCBI Taxonomy" id="3101447"/>
    <lineage>
        <taxon>Archaea</taxon>
        <taxon>Candidatus Iainarchaeota</taxon>
        <taxon>Candidatus Iainarchaeia</taxon>
        <taxon>Candidatus Iainarchaeales</taxon>
        <taxon>Candidatus Iainarchaeaceae</taxon>
        <taxon>Candidatus Iainarchaeum</taxon>
    </lineage>
</organism>
<dbReference type="InterPro" id="IPR014777">
    <property type="entry name" value="4pyrrole_Mease_sub1"/>
</dbReference>
<feature type="binding site" evidence="6">
    <location>
        <begin position="123"/>
        <end position="124"/>
    </location>
    <ligand>
        <name>S-adenosyl-L-methionine</name>
        <dbReference type="ChEBI" id="CHEBI:59789"/>
    </ligand>
</feature>
<evidence type="ECO:0000256" key="2">
    <source>
        <dbReference type="ARBA" id="ARBA00006729"/>
    </source>
</evidence>
<dbReference type="UniPathway" id="UPA00559"/>
<dbReference type="GO" id="GO:0032259">
    <property type="term" value="P:methylation"/>
    <property type="evidence" value="ECO:0007669"/>
    <property type="project" value="UniProtKB-KW"/>
</dbReference>
<feature type="binding site" evidence="6">
    <location>
        <position position="174"/>
    </location>
    <ligand>
        <name>S-adenosyl-L-methionine</name>
        <dbReference type="ChEBI" id="CHEBI:59789"/>
    </ligand>
</feature>
<feature type="binding site" evidence="6">
    <location>
        <position position="216"/>
    </location>
    <ligand>
        <name>S-adenosyl-L-methionine</name>
        <dbReference type="ChEBI" id="CHEBI:59789"/>
    </ligand>
</feature>
<gene>
    <name evidence="8" type="primary">dph5</name>
    <name evidence="8" type="ORF">CL944_00045</name>
</gene>
<dbReference type="GO" id="GO:0017183">
    <property type="term" value="P:protein histidyl modification to diphthamide"/>
    <property type="evidence" value="ECO:0007669"/>
    <property type="project" value="UniProtKB-UniPathway"/>
</dbReference>
<dbReference type="SUPFAM" id="SSF53790">
    <property type="entry name" value="Tetrapyrrole methylase"/>
    <property type="match status" value="1"/>
</dbReference>
<dbReference type="InterPro" id="IPR035996">
    <property type="entry name" value="4pyrrol_Methylase_sf"/>
</dbReference>
<feature type="binding site" evidence="6">
    <location>
        <position position="241"/>
    </location>
    <ligand>
        <name>S-adenosyl-L-methionine</name>
        <dbReference type="ChEBI" id="CHEBI:59789"/>
    </ligand>
</feature>
<dbReference type="NCBIfam" id="TIGR00522">
    <property type="entry name" value="dph5"/>
    <property type="match status" value="1"/>
</dbReference>
<comment type="caution">
    <text evidence="8">The sequence shown here is derived from an EMBL/GenBank/DDBJ whole genome shotgun (WGS) entry which is preliminary data.</text>
</comment>
<dbReference type="InterPro" id="IPR014776">
    <property type="entry name" value="4pyrrole_Mease_sub2"/>
</dbReference>
<dbReference type="PANTHER" id="PTHR10882:SF0">
    <property type="entry name" value="DIPHTHINE METHYL ESTER SYNTHASE"/>
    <property type="match status" value="1"/>
</dbReference>
<evidence type="ECO:0000259" key="7">
    <source>
        <dbReference type="Pfam" id="PF00590"/>
    </source>
</evidence>
<evidence type="ECO:0000256" key="5">
    <source>
        <dbReference type="ARBA" id="ARBA00022691"/>
    </source>
</evidence>